<evidence type="ECO:0000256" key="4">
    <source>
        <dbReference type="ARBA" id="ARBA00022452"/>
    </source>
</evidence>
<keyword evidence="9" id="KW-0675">Receptor</keyword>
<evidence type="ECO:0000256" key="2">
    <source>
        <dbReference type="ARBA" id="ARBA00008143"/>
    </source>
</evidence>
<evidence type="ECO:0000259" key="14">
    <source>
        <dbReference type="Pfam" id="PF00593"/>
    </source>
</evidence>
<evidence type="ECO:0000259" key="15">
    <source>
        <dbReference type="Pfam" id="PF07715"/>
    </source>
</evidence>
<reference evidence="16 17" key="1">
    <citation type="submission" date="2022-07" db="EMBL/GenBank/DDBJ databases">
        <authorList>
            <person name="Criscuolo A."/>
        </authorList>
    </citation>
    <scope>NUCLEOTIDE SEQUENCE [LARGE SCALE GENOMIC DNA]</scope>
    <source>
        <strain evidence="17">CIP 111951</strain>
    </source>
</reference>
<evidence type="ECO:0000256" key="8">
    <source>
        <dbReference type="ARBA" id="ARBA00023136"/>
    </source>
</evidence>
<proteinExistence type="inferred from homology"/>
<gene>
    <name evidence="16" type="primary">btuB_10</name>
    <name evidence="16" type="ORF">PSECIP111951_01400</name>
</gene>
<dbReference type="Pfam" id="PF07715">
    <property type="entry name" value="Plug"/>
    <property type="match status" value="1"/>
</dbReference>
<sequence length="659" mass="74654">MTHPKDYLLSLLTLSILLCPVAATAEQNTSLFELSLEDLLNMQVITASKQEESLRDTNVSISVISRQQIEQFGAHRLYEILERVVSVNSNYGVLTAIATRGSKPWTGILQHLGLINGRPFGNLTGVHSLYTSIPISSIERIEYIRGPGSVLYGTNAYQGVFNIITRKPQSDGLEAYQSATYGSFGTQIVEGSYLYKKDDFNAALHLLYTDVDGWDAKTLDPTTQTTFSKKAFQTEKTLHLDLNYKALSLSHFRSLQDRFANFWDAPQERYLPWSKRHPSTLTNLSYKHRFDSRWQLDSHYTNIDKVMEWSSNGLADSFTRIKSPLNIRLLELNLSGDLSEQTTLLIGATYEHRRVYKASTVPDAKERYASIYGQIKYAFTPDLSIELGGQYVTSIALANNIDNQNDFIPRLGLIYHINDLWTFKLRHAKAFRHPSSGERTIETPGIQKGTPDLNSETINTTEAQLFYQTGNKLFTTTVYTSKEQDLILLKPSADPNFALENKNSGEISSYGIELEYKHQLTSNLYTELSAAHQRNKDDIGNHNINLSPNNSIKVGLAYDNMQWRVGAYLLSNSKYHDNILFDPNRELVNPAATGYDWLTLKLSRQFSVNRDNTLTLSLELKNLLDETVYQPNDTPVFYPLNTLPAREGLSAFLSVSYQY</sequence>
<keyword evidence="5 11" id="KW-0812">Transmembrane</keyword>
<comment type="caution">
    <text evidence="16">The sequence shown here is derived from an EMBL/GenBank/DDBJ whole genome shotgun (WGS) entry which is preliminary data.</text>
</comment>
<comment type="similarity">
    <text evidence="2">Belongs to the TonB-dependent receptor family. Hemoglobin/haptoglobin binding protein subfamily.</text>
</comment>
<dbReference type="Gene3D" id="2.40.170.20">
    <property type="entry name" value="TonB-dependent receptor, beta-barrel domain"/>
    <property type="match status" value="1"/>
</dbReference>
<dbReference type="InterPro" id="IPR000531">
    <property type="entry name" value="Beta-barrel_TonB"/>
</dbReference>
<dbReference type="EMBL" id="CAMAPD010000005">
    <property type="protein sequence ID" value="CAH9056136.1"/>
    <property type="molecule type" value="Genomic_DNA"/>
</dbReference>
<dbReference type="PANTHER" id="PTHR30069:SF29">
    <property type="entry name" value="HEMOGLOBIN AND HEMOGLOBIN-HAPTOGLOBIN-BINDING PROTEIN 1-RELATED"/>
    <property type="match status" value="1"/>
</dbReference>
<keyword evidence="6 13" id="KW-0732">Signal</keyword>
<dbReference type="InterPro" id="IPR012910">
    <property type="entry name" value="Plug_dom"/>
</dbReference>
<evidence type="ECO:0000256" key="10">
    <source>
        <dbReference type="ARBA" id="ARBA00023237"/>
    </source>
</evidence>
<feature type="signal peptide" evidence="13">
    <location>
        <begin position="1"/>
        <end position="25"/>
    </location>
</feature>
<dbReference type="Pfam" id="PF00593">
    <property type="entry name" value="TonB_dep_Rec_b-barrel"/>
    <property type="match status" value="1"/>
</dbReference>
<dbReference type="InterPro" id="IPR037066">
    <property type="entry name" value="Plug_dom_sf"/>
</dbReference>
<dbReference type="PROSITE" id="PS52016">
    <property type="entry name" value="TONB_DEPENDENT_REC_3"/>
    <property type="match status" value="1"/>
</dbReference>
<evidence type="ECO:0000313" key="17">
    <source>
        <dbReference type="Proteomes" id="UP001152485"/>
    </source>
</evidence>
<dbReference type="SUPFAM" id="SSF56935">
    <property type="entry name" value="Porins"/>
    <property type="match status" value="1"/>
</dbReference>
<dbReference type="InterPro" id="IPR036942">
    <property type="entry name" value="Beta-barrel_TonB_sf"/>
</dbReference>
<keyword evidence="8 11" id="KW-0472">Membrane</keyword>
<dbReference type="RefSeq" id="WP_261592566.1">
    <property type="nucleotide sequence ID" value="NZ_CAMAPD010000005.1"/>
</dbReference>
<keyword evidence="3 11" id="KW-0813">Transport</keyword>
<evidence type="ECO:0000256" key="1">
    <source>
        <dbReference type="ARBA" id="ARBA00004571"/>
    </source>
</evidence>
<evidence type="ECO:0000313" key="16">
    <source>
        <dbReference type="EMBL" id="CAH9056136.1"/>
    </source>
</evidence>
<evidence type="ECO:0000256" key="11">
    <source>
        <dbReference type="PROSITE-ProRule" id="PRU01360"/>
    </source>
</evidence>
<dbReference type="Proteomes" id="UP001152485">
    <property type="component" value="Unassembled WGS sequence"/>
</dbReference>
<evidence type="ECO:0000256" key="3">
    <source>
        <dbReference type="ARBA" id="ARBA00022448"/>
    </source>
</evidence>
<feature type="domain" description="TonB-dependent receptor plug" evidence="15">
    <location>
        <begin position="54"/>
        <end position="160"/>
    </location>
</feature>
<evidence type="ECO:0000256" key="5">
    <source>
        <dbReference type="ARBA" id="ARBA00022692"/>
    </source>
</evidence>
<accession>A0ABM9GGJ1</accession>
<evidence type="ECO:0000256" key="6">
    <source>
        <dbReference type="ARBA" id="ARBA00022729"/>
    </source>
</evidence>
<name>A0ABM9GGJ1_9GAMM</name>
<keyword evidence="7 12" id="KW-0798">TonB box</keyword>
<evidence type="ECO:0000256" key="7">
    <source>
        <dbReference type="ARBA" id="ARBA00023077"/>
    </source>
</evidence>
<keyword evidence="4 11" id="KW-1134">Transmembrane beta strand</keyword>
<evidence type="ECO:0000256" key="9">
    <source>
        <dbReference type="ARBA" id="ARBA00023170"/>
    </source>
</evidence>
<evidence type="ECO:0000256" key="12">
    <source>
        <dbReference type="RuleBase" id="RU003357"/>
    </source>
</evidence>
<feature type="chain" id="PRO_5047237722" evidence="13">
    <location>
        <begin position="26"/>
        <end position="659"/>
    </location>
</feature>
<protein>
    <submittedName>
        <fullName evidence="16">Vitamin B12 transporter BtuB</fullName>
    </submittedName>
</protein>
<dbReference type="Gene3D" id="2.170.130.10">
    <property type="entry name" value="TonB-dependent receptor, plug domain"/>
    <property type="match status" value="1"/>
</dbReference>
<feature type="domain" description="TonB-dependent receptor-like beta-barrel" evidence="14">
    <location>
        <begin position="257"/>
        <end position="623"/>
    </location>
</feature>
<keyword evidence="10 11" id="KW-0998">Cell outer membrane</keyword>
<dbReference type="InterPro" id="IPR039426">
    <property type="entry name" value="TonB-dep_rcpt-like"/>
</dbReference>
<organism evidence="16 17">
    <name type="scientific">Pseudoalteromonas holothuriae</name>
    <dbReference type="NCBI Taxonomy" id="2963714"/>
    <lineage>
        <taxon>Bacteria</taxon>
        <taxon>Pseudomonadati</taxon>
        <taxon>Pseudomonadota</taxon>
        <taxon>Gammaproteobacteria</taxon>
        <taxon>Alteromonadales</taxon>
        <taxon>Pseudoalteromonadaceae</taxon>
        <taxon>Pseudoalteromonas</taxon>
    </lineage>
</organism>
<evidence type="ECO:0000256" key="13">
    <source>
        <dbReference type="SAM" id="SignalP"/>
    </source>
</evidence>
<dbReference type="PANTHER" id="PTHR30069">
    <property type="entry name" value="TONB-DEPENDENT OUTER MEMBRANE RECEPTOR"/>
    <property type="match status" value="1"/>
</dbReference>
<comment type="subcellular location">
    <subcellularLocation>
        <location evidence="1 11">Cell outer membrane</location>
        <topology evidence="1 11">Multi-pass membrane protein</topology>
    </subcellularLocation>
</comment>